<keyword evidence="8" id="KW-1185">Reference proteome</keyword>
<dbReference type="SUPFAM" id="SSF54928">
    <property type="entry name" value="RNA-binding domain, RBD"/>
    <property type="match status" value="2"/>
</dbReference>
<gene>
    <name evidence="7" type="primary">cxr1</name>
    <name evidence="6" type="ORF">SJAG_00474</name>
</gene>
<evidence type="ECO:0000256" key="3">
    <source>
        <dbReference type="PROSITE-ProRule" id="PRU00176"/>
    </source>
</evidence>
<dbReference type="PANTHER" id="PTHR47640:SF10">
    <property type="entry name" value="TRNA SELENOCYSTEINE 1-ASSOCIATED PROTEIN 1-RELATED"/>
    <property type="match status" value="1"/>
</dbReference>
<dbReference type="AlphaFoldDB" id="B6JVQ9"/>
<dbReference type="RefSeq" id="XP_002171753.1">
    <property type="nucleotide sequence ID" value="XM_002171717.1"/>
</dbReference>
<dbReference type="OMA" id="LFQNFGE"/>
<dbReference type="PROSITE" id="PS50102">
    <property type="entry name" value="RRM"/>
    <property type="match status" value="3"/>
</dbReference>
<feature type="domain" description="RRM" evidence="5">
    <location>
        <begin position="191"/>
        <end position="270"/>
    </location>
</feature>
<dbReference type="InterPro" id="IPR012677">
    <property type="entry name" value="Nucleotide-bd_a/b_plait_sf"/>
</dbReference>
<feature type="region of interest" description="Disordered" evidence="4">
    <location>
        <begin position="437"/>
        <end position="476"/>
    </location>
</feature>
<sequence length="476" mass="51595">MASRNNAENAGDVQPQDVQWNMSVNANASFSNDNGNGAEKLSHDAMSNNQNGAATNPATTGLQFHSSNNASNASLSDIKSSDNMMHVNNDETASHNNSTLWMGELAPFITEAMVQQIWNSLGENVNVKIIRDRYSGLNAGYCFVEFNSPASAMKAMSLNGTVIPGTNRFFKLNWASGGGLHDRREGKTPEFSIFVGDLGPEVTEPMLLSLFQSRYRSCKSAKIMMDSNTNLSRGYGFVRFYDENDQKRALTEMQGVYCGNRPMRIAMATPKSKNHMYSPMNMMHIGLQPVGFYGAPQPVNQFTDPTNTTVFVGGLSGYVTEEELRFLFQNFGEIIYVKIPPGKGCGFVQFVNRQSAELAINQMQGYPLGKSRIRLSWGRSQGGNVGAPIAYRSPPHHAASTASGLYHSLGLPPQHQFSPYASVGASGMPIQSAPPTGMENALPPAPGFLPNPLYATEHSKQGDSMSSQGGDGVPSN</sequence>
<dbReference type="Gene3D" id="3.30.70.330">
    <property type="match status" value="3"/>
</dbReference>
<evidence type="ECO:0000313" key="7">
    <source>
        <dbReference type="JaponicusDB" id="SJAG_00474"/>
    </source>
</evidence>
<dbReference type="CDD" id="cd12611">
    <property type="entry name" value="RRM1_NGR1_NAM8_like"/>
    <property type="match status" value="1"/>
</dbReference>
<accession>B6JVQ9</accession>
<evidence type="ECO:0000313" key="6">
    <source>
        <dbReference type="EMBL" id="EEB05460.1"/>
    </source>
</evidence>
<dbReference type="FunFam" id="3.30.70.330:FF:000159">
    <property type="entry name" value="tRNA selenocysteine 1-associated protein 1"/>
    <property type="match status" value="1"/>
</dbReference>
<dbReference type="Pfam" id="PF00076">
    <property type="entry name" value="RRM_1"/>
    <property type="match status" value="3"/>
</dbReference>
<protein>
    <submittedName>
        <fullName evidence="6">RNA-binding protein</fullName>
    </submittedName>
</protein>
<dbReference type="JaponicusDB" id="SJAG_00474">
    <property type="gene designation" value="cxr1"/>
</dbReference>
<evidence type="ECO:0000313" key="8">
    <source>
        <dbReference type="Proteomes" id="UP000001744"/>
    </source>
</evidence>
<dbReference type="FunFam" id="3.30.70.330:FF:000227">
    <property type="entry name" value="mRNA binding post-transcriptional regulator"/>
    <property type="match status" value="1"/>
</dbReference>
<dbReference type="GO" id="GO:0006376">
    <property type="term" value="P:mRNA splice site recognition"/>
    <property type="evidence" value="ECO:0000318"/>
    <property type="project" value="GO_Central"/>
</dbReference>
<feature type="compositionally biased region" description="Low complexity" evidence="4">
    <location>
        <begin position="66"/>
        <end position="76"/>
    </location>
</feature>
<dbReference type="CDD" id="cd12346">
    <property type="entry name" value="RRM3_NGR1_NAM8_like"/>
    <property type="match status" value="1"/>
</dbReference>
<evidence type="ECO:0000259" key="5">
    <source>
        <dbReference type="PROSITE" id="PS50102"/>
    </source>
</evidence>
<dbReference type="GeneID" id="7047972"/>
<dbReference type="eggNOG" id="KOG0118">
    <property type="taxonomic scope" value="Eukaryota"/>
</dbReference>
<dbReference type="HOGENOM" id="CLU_016304_6_2_1"/>
<feature type="compositionally biased region" description="Polar residues" evidence="4">
    <location>
        <begin position="45"/>
        <end position="65"/>
    </location>
</feature>
<dbReference type="FunFam" id="3.30.70.330:FF:000065">
    <property type="entry name" value="mRNA binding post-transcriptional regulator"/>
    <property type="match status" value="1"/>
</dbReference>
<dbReference type="STRING" id="402676.B6JVQ9"/>
<dbReference type="VEuPathDB" id="FungiDB:SJAG_00474"/>
<dbReference type="Proteomes" id="UP000001744">
    <property type="component" value="Unassembled WGS sequence"/>
</dbReference>
<dbReference type="GO" id="GO:0005829">
    <property type="term" value="C:cytosol"/>
    <property type="evidence" value="ECO:0000318"/>
    <property type="project" value="GO_Central"/>
</dbReference>
<dbReference type="OrthoDB" id="446113at2759"/>
<dbReference type="GO" id="GO:0003729">
    <property type="term" value="F:mRNA binding"/>
    <property type="evidence" value="ECO:0000318"/>
    <property type="project" value="GO_Central"/>
</dbReference>
<reference evidence="6 8" key="1">
    <citation type="journal article" date="2011" name="Science">
        <title>Comparative functional genomics of the fission yeasts.</title>
        <authorList>
            <person name="Rhind N."/>
            <person name="Chen Z."/>
            <person name="Yassour M."/>
            <person name="Thompson D.A."/>
            <person name="Haas B.J."/>
            <person name="Habib N."/>
            <person name="Wapinski I."/>
            <person name="Roy S."/>
            <person name="Lin M.F."/>
            <person name="Heiman D.I."/>
            <person name="Young S.K."/>
            <person name="Furuya K."/>
            <person name="Guo Y."/>
            <person name="Pidoux A."/>
            <person name="Chen H.M."/>
            <person name="Robbertse B."/>
            <person name="Goldberg J.M."/>
            <person name="Aoki K."/>
            <person name="Bayne E.H."/>
            <person name="Berlin A.M."/>
            <person name="Desjardins C.A."/>
            <person name="Dobbs E."/>
            <person name="Dukaj L."/>
            <person name="Fan L."/>
            <person name="FitzGerald M.G."/>
            <person name="French C."/>
            <person name="Gujja S."/>
            <person name="Hansen K."/>
            <person name="Keifenheim D."/>
            <person name="Levin J.Z."/>
            <person name="Mosher R.A."/>
            <person name="Mueller C.A."/>
            <person name="Pfiffner J."/>
            <person name="Priest M."/>
            <person name="Russ C."/>
            <person name="Smialowska A."/>
            <person name="Swoboda P."/>
            <person name="Sykes S.M."/>
            <person name="Vaughn M."/>
            <person name="Vengrova S."/>
            <person name="Yoder R."/>
            <person name="Zeng Q."/>
            <person name="Allshire R."/>
            <person name="Baulcombe D."/>
            <person name="Birren B.W."/>
            <person name="Brown W."/>
            <person name="Ekwall K."/>
            <person name="Kellis M."/>
            <person name="Leatherwood J."/>
            <person name="Levin H."/>
            <person name="Margalit H."/>
            <person name="Martienssen R."/>
            <person name="Nieduszynski C.A."/>
            <person name="Spatafora J.W."/>
            <person name="Friedman N."/>
            <person name="Dalgaard J.Z."/>
            <person name="Baumann P."/>
            <person name="Niki H."/>
            <person name="Regev A."/>
            <person name="Nusbaum C."/>
        </authorList>
    </citation>
    <scope>NUCLEOTIDE SEQUENCE [LARGE SCALE GENOMIC DNA]</scope>
    <source>
        <strain evidence="8">yFS275 / FY16936</strain>
    </source>
</reference>
<feature type="domain" description="RRM" evidence="5">
    <location>
        <begin position="98"/>
        <end position="177"/>
    </location>
</feature>
<proteinExistence type="predicted"/>
<evidence type="ECO:0000256" key="2">
    <source>
        <dbReference type="ARBA" id="ARBA00022884"/>
    </source>
</evidence>
<dbReference type="SMART" id="SM00360">
    <property type="entry name" value="RRM"/>
    <property type="match status" value="3"/>
</dbReference>
<feature type="domain" description="RRM" evidence="5">
    <location>
        <begin position="308"/>
        <end position="380"/>
    </location>
</feature>
<keyword evidence="1" id="KW-0677">Repeat</keyword>
<dbReference type="InterPro" id="IPR050825">
    <property type="entry name" value="RBM42_RBP45_47-like"/>
</dbReference>
<keyword evidence="2 3" id="KW-0694">RNA-binding</keyword>
<evidence type="ECO:0000256" key="1">
    <source>
        <dbReference type="ARBA" id="ARBA00022737"/>
    </source>
</evidence>
<dbReference type="InterPro" id="IPR035979">
    <property type="entry name" value="RBD_domain_sf"/>
</dbReference>
<feature type="region of interest" description="Disordered" evidence="4">
    <location>
        <begin position="26"/>
        <end position="76"/>
    </location>
</feature>
<organism evidence="6 8">
    <name type="scientific">Schizosaccharomyces japonicus (strain yFS275 / FY16936)</name>
    <name type="common">Fission yeast</name>
    <dbReference type="NCBI Taxonomy" id="402676"/>
    <lineage>
        <taxon>Eukaryota</taxon>
        <taxon>Fungi</taxon>
        <taxon>Dikarya</taxon>
        <taxon>Ascomycota</taxon>
        <taxon>Taphrinomycotina</taxon>
        <taxon>Schizosaccharomycetes</taxon>
        <taxon>Schizosaccharomycetales</taxon>
        <taxon>Schizosaccharomycetaceae</taxon>
        <taxon>Schizosaccharomyces</taxon>
    </lineage>
</organism>
<name>B6JVQ9_SCHJY</name>
<dbReference type="InterPro" id="IPR000504">
    <property type="entry name" value="RRM_dom"/>
</dbReference>
<dbReference type="PANTHER" id="PTHR47640">
    <property type="entry name" value="TRNA SELENOCYSTEINE 1-ASSOCIATED PROTEIN 1-RELATED-RELATED"/>
    <property type="match status" value="1"/>
</dbReference>
<feature type="compositionally biased region" description="Polar residues" evidence="4">
    <location>
        <begin position="26"/>
        <end position="35"/>
    </location>
</feature>
<dbReference type="EMBL" id="KE651166">
    <property type="protein sequence ID" value="EEB05460.1"/>
    <property type="molecule type" value="Genomic_DNA"/>
</dbReference>
<evidence type="ECO:0000256" key="4">
    <source>
        <dbReference type="SAM" id="MobiDB-lite"/>
    </source>
</evidence>